<organism evidence="2 3">
    <name type="scientific">Cardiocondyla obscurior</name>
    <dbReference type="NCBI Taxonomy" id="286306"/>
    <lineage>
        <taxon>Eukaryota</taxon>
        <taxon>Metazoa</taxon>
        <taxon>Ecdysozoa</taxon>
        <taxon>Arthropoda</taxon>
        <taxon>Hexapoda</taxon>
        <taxon>Insecta</taxon>
        <taxon>Pterygota</taxon>
        <taxon>Neoptera</taxon>
        <taxon>Endopterygota</taxon>
        <taxon>Hymenoptera</taxon>
        <taxon>Apocrita</taxon>
        <taxon>Aculeata</taxon>
        <taxon>Formicoidea</taxon>
        <taxon>Formicidae</taxon>
        <taxon>Myrmicinae</taxon>
        <taxon>Cardiocondyla</taxon>
    </lineage>
</organism>
<evidence type="ECO:0000313" key="3">
    <source>
        <dbReference type="Proteomes" id="UP001430953"/>
    </source>
</evidence>
<reference evidence="2 3" key="1">
    <citation type="submission" date="2023-03" db="EMBL/GenBank/DDBJ databases">
        <title>High recombination rates correlate with genetic variation in Cardiocondyla obscurior ants.</title>
        <authorList>
            <person name="Errbii M."/>
        </authorList>
    </citation>
    <scope>NUCLEOTIDE SEQUENCE [LARGE SCALE GENOMIC DNA]</scope>
    <source>
        <strain evidence="2">Alpha-2009</strain>
        <tissue evidence="2">Whole body</tissue>
    </source>
</reference>
<name>A0AAW2GRQ9_9HYME</name>
<sequence length="114" mass="13412">MNRVASIAVVKCYCAKEVASIFKVKKKKKKKLNRIKNLNKCNILTTIYLSYRKVACTHTFKSDGDDRNCEKLLSEEATTSKKKKIIFFFFFFFTFIVLCFVTSLQMQTLFFIYN</sequence>
<dbReference type="EMBL" id="JADYXP020000002">
    <property type="protein sequence ID" value="KAL0129916.1"/>
    <property type="molecule type" value="Genomic_DNA"/>
</dbReference>
<keyword evidence="3" id="KW-1185">Reference proteome</keyword>
<keyword evidence="1" id="KW-1133">Transmembrane helix</keyword>
<dbReference type="AlphaFoldDB" id="A0AAW2GRQ9"/>
<evidence type="ECO:0000313" key="2">
    <source>
        <dbReference type="EMBL" id="KAL0129916.1"/>
    </source>
</evidence>
<comment type="caution">
    <text evidence="2">The sequence shown here is derived from an EMBL/GenBank/DDBJ whole genome shotgun (WGS) entry which is preliminary data.</text>
</comment>
<gene>
    <name evidence="2" type="ORF">PUN28_001875</name>
</gene>
<evidence type="ECO:0000256" key="1">
    <source>
        <dbReference type="SAM" id="Phobius"/>
    </source>
</evidence>
<accession>A0AAW2GRQ9</accession>
<keyword evidence="1" id="KW-0812">Transmembrane</keyword>
<dbReference type="Proteomes" id="UP001430953">
    <property type="component" value="Unassembled WGS sequence"/>
</dbReference>
<keyword evidence="1" id="KW-0472">Membrane</keyword>
<feature type="transmembrane region" description="Helical" evidence="1">
    <location>
        <begin position="85"/>
        <end position="113"/>
    </location>
</feature>
<proteinExistence type="predicted"/>
<protein>
    <submittedName>
        <fullName evidence="2">Uncharacterized protein</fullName>
    </submittedName>
</protein>